<sequence length="317" mass="35636">MSRKKGQYLKIPLIILGLILLGLLLTRYKDQGTNINNANPKLQESIQTTPKPQVNAQLQSLIDSSANQFDGLYAIYIKDLKSDAIYQINADKTFTSASIYKLAVMYKTYNEIAKGNLKKNDNLTGNKSALDKRILGEDEENFEPSPDDTNQTITFDVKTALFEMITVSDNYSALLLAERLGWKNIDDFLKENSIQNFNLVGENSPNTTALAVGLLLEKIYNNTAVNSQFSQEMKNLLFAQEINDRIPKYLPKDIKVAHKTGELGSIRHDAGIVLGKNSDYIFVFLSDTPEPEEATETIALLSRKIYDELEKIINVQK</sequence>
<evidence type="ECO:0000313" key="2">
    <source>
        <dbReference type="EMBL" id="OGD88330.1"/>
    </source>
</evidence>
<dbReference type="Gene3D" id="3.40.710.10">
    <property type="entry name" value="DD-peptidase/beta-lactamase superfamily"/>
    <property type="match status" value="1"/>
</dbReference>
<dbReference type="PANTHER" id="PTHR35333">
    <property type="entry name" value="BETA-LACTAMASE"/>
    <property type="match status" value="1"/>
</dbReference>
<dbReference type="InterPro" id="IPR000871">
    <property type="entry name" value="Beta-lactam_class-A"/>
</dbReference>
<dbReference type="PANTHER" id="PTHR35333:SF3">
    <property type="entry name" value="BETA-LACTAMASE-TYPE TRANSPEPTIDASE FOLD CONTAINING PROTEIN"/>
    <property type="match status" value="1"/>
</dbReference>
<dbReference type="GO" id="GO:0030655">
    <property type="term" value="P:beta-lactam antibiotic catabolic process"/>
    <property type="evidence" value="ECO:0007669"/>
    <property type="project" value="InterPro"/>
</dbReference>
<protein>
    <recommendedName>
        <fullName evidence="1">Beta-lactamase class A catalytic domain-containing protein</fullName>
    </recommendedName>
</protein>
<name>A0A1F5G8X9_9BACT</name>
<organism evidence="2 3">
    <name type="scientific">Candidatus Curtissbacteria bacterium RIFCSPHIGHO2_02_FULL_40_16b</name>
    <dbReference type="NCBI Taxonomy" id="1797714"/>
    <lineage>
        <taxon>Bacteria</taxon>
        <taxon>Candidatus Curtissiibacteriota</taxon>
    </lineage>
</organism>
<gene>
    <name evidence="2" type="ORF">A3D04_03465</name>
</gene>
<dbReference type="Proteomes" id="UP000177369">
    <property type="component" value="Unassembled WGS sequence"/>
</dbReference>
<evidence type="ECO:0000259" key="1">
    <source>
        <dbReference type="Pfam" id="PF13354"/>
    </source>
</evidence>
<comment type="caution">
    <text evidence="2">The sequence shown here is derived from an EMBL/GenBank/DDBJ whole genome shotgun (WGS) entry which is preliminary data.</text>
</comment>
<dbReference type="SUPFAM" id="SSF56601">
    <property type="entry name" value="beta-lactamase/transpeptidase-like"/>
    <property type="match status" value="1"/>
</dbReference>
<dbReference type="STRING" id="1797714.A3D04_03465"/>
<dbReference type="InterPro" id="IPR012338">
    <property type="entry name" value="Beta-lactam/transpept-like"/>
</dbReference>
<evidence type="ECO:0000313" key="3">
    <source>
        <dbReference type="Proteomes" id="UP000177369"/>
    </source>
</evidence>
<dbReference type="GO" id="GO:0008800">
    <property type="term" value="F:beta-lactamase activity"/>
    <property type="evidence" value="ECO:0007669"/>
    <property type="project" value="InterPro"/>
</dbReference>
<dbReference type="EMBL" id="MFBD01000031">
    <property type="protein sequence ID" value="OGD88330.1"/>
    <property type="molecule type" value="Genomic_DNA"/>
</dbReference>
<reference evidence="2 3" key="1">
    <citation type="journal article" date="2016" name="Nat. Commun.">
        <title>Thousands of microbial genomes shed light on interconnected biogeochemical processes in an aquifer system.</title>
        <authorList>
            <person name="Anantharaman K."/>
            <person name="Brown C.T."/>
            <person name="Hug L.A."/>
            <person name="Sharon I."/>
            <person name="Castelle C.J."/>
            <person name="Probst A.J."/>
            <person name="Thomas B.C."/>
            <person name="Singh A."/>
            <person name="Wilkins M.J."/>
            <person name="Karaoz U."/>
            <person name="Brodie E.L."/>
            <person name="Williams K.H."/>
            <person name="Hubbard S.S."/>
            <person name="Banfield J.F."/>
        </authorList>
    </citation>
    <scope>NUCLEOTIDE SEQUENCE [LARGE SCALE GENOMIC DNA]</scope>
</reference>
<accession>A0A1F5G8X9</accession>
<dbReference type="Pfam" id="PF13354">
    <property type="entry name" value="Beta-lactamase2"/>
    <property type="match status" value="1"/>
</dbReference>
<dbReference type="GO" id="GO:0046677">
    <property type="term" value="P:response to antibiotic"/>
    <property type="evidence" value="ECO:0007669"/>
    <property type="project" value="InterPro"/>
</dbReference>
<feature type="domain" description="Beta-lactamase class A catalytic" evidence="1">
    <location>
        <begin position="75"/>
        <end position="284"/>
    </location>
</feature>
<dbReference type="InterPro" id="IPR045155">
    <property type="entry name" value="Beta-lactam_cat"/>
</dbReference>
<dbReference type="AlphaFoldDB" id="A0A1F5G8X9"/>
<proteinExistence type="predicted"/>